<evidence type="ECO:0000313" key="3">
    <source>
        <dbReference type="Proteomes" id="UP000569951"/>
    </source>
</evidence>
<gene>
    <name evidence="2" type="ORF">HNR42_002597</name>
</gene>
<dbReference type="EMBL" id="JACHHG010000009">
    <property type="protein sequence ID" value="MBB6099161.1"/>
    <property type="molecule type" value="Genomic_DNA"/>
</dbReference>
<comment type="caution">
    <text evidence="2">The sequence shown here is derived from an EMBL/GenBank/DDBJ whole genome shotgun (WGS) entry which is preliminary data.</text>
</comment>
<evidence type="ECO:0000313" key="2">
    <source>
        <dbReference type="EMBL" id="MBB6099161.1"/>
    </source>
</evidence>
<feature type="domain" description="Helix-turn-helix" evidence="1">
    <location>
        <begin position="4"/>
        <end position="51"/>
    </location>
</feature>
<dbReference type="Pfam" id="PF12728">
    <property type="entry name" value="HTH_17"/>
    <property type="match status" value="1"/>
</dbReference>
<evidence type="ECO:0000259" key="1">
    <source>
        <dbReference type="Pfam" id="PF12728"/>
    </source>
</evidence>
<dbReference type="InterPro" id="IPR010093">
    <property type="entry name" value="SinI_DNA-bd"/>
</dbReference>
<dbReference type="Proteomes" id="UP000569951">
    <property type="component" value="Unassembled WGS sequence"/>
</dbReference>
<dbReference type="GO" id="GO:0003677">
    <property type="term" value="F:DNA binding"/>
    <property type="evidence" value="ECO:0007669"/>
    <property type="project" value="InterPro"/>
</dbReference>
<dbReference type="NCBIfam" id="TIGR01764">
    <property type="entry name" value="excise"/>
    <property type="match status" value="1"/>
</dbReference>
<sequence length="163" mass="18386">MDDLMTLEEAARALCVSESRVMRLVRTHKLEAVRHGRLTLVKRESVAARATTRPHPPQAMAAYHLAGRALAYYRNGVPLSMPREMYVTPDQQADLEAREWLAREITALALDLLSAVNTHHYERIDALLTRWQAVLDEYEFRRPSGLGGVDLEVLTPEAGDPDL</sequence>
<protein>
    <submittedName>
        <fullName evidence="2">Excisionase family DNA binding protein</fullName>
    </submittedName>
</protein>
<accession>A0A841I049</accession>
<name>A0A841I049_9DEIO</name>
<proteinExistence type="predicted"/>
<organism evidence="2 3">
    <name type="scientific">Deinobacterium chartae</name>
    <dbReference type="NCBI Taxonomy" id="521158"/>
    <lineage>
        <taxon>Bacteria</taxon>
        <taxon>Thermotogati</taxon>
        <taxon>Deinococcota</taxon>
        <taxon>Deinococci</taxon>
        <taxon>Deinococcales</taxon>
        <taxon>Deinococcaceae</taxon>
        <taxon>Deinobacterium</taxon>
    </lineage>
</organism>
<dbReference type="AlphaFoldDB" id="A0A841I049"/>
<dbReference type="InterPro" id="IPR041657">
    <property type="entry name" value="HTH_17"/>
</dbReference>
<dbReference type="RefSeq" id="WP_183987905.1">
    <property type="nucleotide sequence ID" value="NZ_JACHHG010000009.1"/>
</dbReference>
<keyword evidence="3" id="KW-1185">Reference proteome</keyword>
<reference evidence="2 3" key="1">
    <citation type="submission" date="2020-08" db="EMBL/GenBank/DDBJ databases">
        <title>Genomic Encyclopedia of Type Strains, Phase IV (KMG-IV): sequencing the most valuable type-strain genomes for metagenomic binning, comparative biology and taxonomic classification.</title>
        <authorList>
            <person name="Goeker M."/>
        </authorList>
    </citation>
    <scope>NUCLEOTIDE SEQUENCE [LARGE SCALE GENOMIC DNA]</scope>
    <source>
        <strain evidence="2 3">DSM 21458</strain>
    </source>
</reference>